<gene>
    <name evidence="1" type="ORF">TNIN_66981</name>
</gene>
<accession>A0A8X7CNF6</accession>
<protein>
    <submittedName>
        <fullName evidence="1">Uncharacterized protein</fullName>
    </submittedName>
</protein>
<comment type="caution">
    <text evidence="1">The sequence shown here is derived from an EMBL/GenBank/DDBJ whole genome shotgun (WGS) entry which is preliminary data.</text>
</comment>
<proteinExistence type="predicted"/>
<dbReference type="Proteomes" id="UP000886998">
    <property type="component" value="Unassembled WGS sequence"/>
</dbReference>
<organism evidence="1 2">
    <name type="scientific">Trichonephila inaurata madagascariensis</name>
    <dbReference type="NCBI Taxonomy" id="2747483"/>
    <lineage>
        <taxon>Eukaryota</taxon>
        <taxon>Metazoa</taxon>
        <taxon>Ecdysozoa</taxon>
        <taxon>Arthropoda</taxon>
        <taxon>Chelicerata</taxon>
        <taxon>Arachnida</taxon>
        <taxon>Araneae</taxon>
        <taxon>Araneomorphae</taxon>
        <taxon>Entelegynae</taxon>
        <taxon>Araneoidea</taxon>
        <taxon>Nephilidae</taxon>
        <taxon>Trichonephila</taxon>
        <taxon>Trichonephila inaurata</taxon>
    </lineage>
</organism>
<evidence type="ECO:0000313" key="1">
    <source>
        <dbReference type="EMBL" id="GFY70252.1"/>
    </source>
</evidence>
<keyword evidence="2" id="KW-1185">Reference proteome</keyword>
<reference evidence="1" key="1">
    <citation type="submission" date="2020-08" db="EMBL/GenBank/DDBJ databases">
        <title>Multicomponent nature underlies the extraordinary mechanical properties of spider dragline silk.</title>
        <authorList>
            <person name="Kono N."/>
            <person name="Nakamura H."/>
            <person name="Mori M."/>
            <person name="Yoshida Y."/>
            <person name="Ohtoshi R."/>
            <person name="Malay A.D."/>
            <person name="Moran D.A.P."/>
            <person name="Tomita M."/>
            <person name="Numata K."/>
            <person name="Arakawa K."/>
        </authorList>
    </citation>
    <scope>NUCLEOTIDE SEQUENCE</scope>
</reference>
<dbReference type="AlphaFoldDB" id="A0A8X7CNF6"/>
<name>A0A8X7CNF6_9ARAC</name>
<sequence length="82" mass="8892">MSCYQILLNIITGKLTNPNRLNVPKSALFPHDGSFLASLMILVTLGQHGDLIGLPLVSDICDCSDASDNLLVTDFAFRLDQS</sequence>
<dbReference type="EMBL" id="BMAV01018135">
    <property type="protein sequence ID" value="GFY70252.1"/>
    <property type="molecule type" value="Genomic_DNA"/>
</dbReference>
<evidence type="ECO:0000313" key="2">
    <source>
        <dbReference type="Proteomes" id="UP000886998"/>
    </source>
</evidence>